<dbReference type="PANTHER" id="PTHR10039:SF5">
    <property type="entry name" value="NACHT DOMAIN-CONTAINING PROTEIN"/>
    <property type="match status" value="1"/>
</dbReference>
<organism evidence="3 4">
    <name type="scientific">Truncatella angustata</name>
    <dbReference type="NCBI Taxonomy" id="152316"/>
    <lineage>
        <taxon>Eukaryota</taxon>
        <taxon>Fungi</taxon>
        <taxon>Dikarya</taxon>
        <taxon>Ascomycota</taxon>
        <taxon>Pezizomycotina</taxon>
        <taxon>Sordariomycetes</taxon>
        <taxon>Xylariomycetidae</taxon>
        <taxon>Amphisphaeriales</taxon>
        <taxon>Sporocadaceae</taxon>
        <taxon>Truncatella</taxon>
    </lineage>
</organism>
<keyword evidence="4" id="KW-1185">Reference proteome</keyword>
<dbReference type="Proteomes" id="UP000758603">
    <property type="component" value="Unassembled WGS sequence"/>
</dbReference>
<protein>
    <recommendedName>
        <fullName evidence="2">Nephrocystin 3-like N-terminal domain-containing protein</fullName>
    </recommendedName>
</protein>
<dbReference type="EMBL" id="JAGPXC010000015">
    <property type="protein sequence ID" value="KAH6638592.1"/>
    <property type="molecule type" value="Genomic_DNA"/>
</dbReference>
<evidence type="ECO:0000313" key="4">
    <source>
        <dbReference type="Proteomes" id="UP000758603"/>
    </source>
</evidence>
<evidence type="ECO:0000259" key="2">
    <source>
        <dbReference type="Pfam" id="PF24883"/>
    </source>
</evidence>
<dbReference type="Pfam" id="PF24883">
    <property type="entry name" value="NPHP3_N"/>
    <property type="match status" value="1"/>
</dbReference>
<evidence type="ECO:0000256" key="1">
    <source>
        <dbReference type="ARBA" id="ARBA00022737"/>
    </source>
</evidence>
<accession>A0A9P8RJ64</accession>
<dbReference type="PANTHER" id="PTHR10039">
    <property type="entry name" value="AMELOGENIN"/>
    <property type="match status" value="1"/>
</dbReference>
<feature type="domain" description="Nephrocystin 3-like N-terminal" evidence="2">
    <location>
        <begin position="44"/>
        <end position="156"/>
    </location>
</feature>
<dbReference type="InterPro" id="IPR056884">
    <property type="entry name" value="NPHP3-like_N"/>
</dbReference>
<dbReference type="AlphaFoldDB" id="A0A9P8RJ64"/>
<evidence type="ECO:0000313" key="3">
    <source>
        <dbReference type="EMBL" id="KAH6638592.1"/>
    </source>
</evidence>
<keyword evidence="1" id="KW-0677">Repeat</keyword>
<dbReference type="RefSeq" id="XP_045950864.1">
    <property type="nucleotide sequence ID" value="XM_046101148.1"/>
</dbReference>
<dbReference type="OrthoDB" id="443402at2759"/>
<dbReference type="GeneID" id="70130040"/>
<reference evidence="3" key="1">
    <citation type="journal article" date="2021" name="Nat. Commun.">
        <title>Genetic determinants of endophytism in the Arabidopsis root mycobiome.</title>
        <authorList>
            <person name="Mesny F."/>
            <person name="Miyauchi S."/>
            <person name="Thiergart T."/>
            <person name="Pickel B."/>
            <person name="Atanasova L."/>
            <person name="Karlsson M."/>
            <person name="Huettel B."/>
            <person name="Barry K.W."/>
            <person name="Haridas S."/>
            <person name="Chen C."/>
            <person name="Bauer D."/>
            <person name="Andreopoulos W."/>
            <person name="Pangilinan J."/>
            <person name="LaButti K."/>
            <person name="Riley R."/>
            <person name="Lipzen A."/>
            <person name="Clum A."/>
            <person name="Drula E."/>
            <person name="Henrissat B."/>
            <person name="Kohler A."/>
            <person name="Grigoriev I.V."/>
            <person name="Martin F.M."/>
            <person name="Hacquard S."/>
        </authorList>
    </citation>
    <scope>NUCLEOTIDE SEQUENCE</scope>
    <source>
        <strain evidence="3">MPI-SDFR-AT-0073</strain>
    </source>
</reference>
<name>A0A9P8RJ64_9PEZI</name>
<proteinExistence type="predicted"/>
<gene>
    <name evidence="3" type="ORF">BKA67DRAFT_542697</name>
</gene>
<comment type="caution">
    <text evidence="3">The sequence shown here is derived from an EMBL/GenBank/DDBJ whole genome shotgun (WGS) entry which is preliminary data.</text>
</comment>
<sequence length="211" mass="23357">MARAWLGQDGEWEIDAGEVIVRAKENQGTTYSMIWKHPAVCGQVLFYALGVDEQKSQEGLVRALLYQIITAEPTLIPTLLPNMWQEAQISEYIQLSLPSIGESAGAFSILHKALGISRKFNFFIDGLDEFAGNPVHAVLCIERLVLNENIKVLVSSWLLSACVQAFSHNPTLQLQELTLQDIFTHVNDAIGADPYYQVLSSLEGQKANGIL</sequence>